<dbReference type="EMBL" id="UYJE01005816">
    <property type="protein sequence ID" value="VDI40628.1"/>
    <property type="molecule type" value="Genomic_DNA"/>
</dbReference>
<proteinExistence type="predicted"/>
<dbReference type="InterPro" id="IPR027417">
    <property type="entry name" value="P-loop_NTPase"/>
</dbReference>
<keyword evidence="3" id="KW-1185">Reference proteome</keyword>
<reference evidence="2" key="1">
    <citation type="submission" date="2018-11" db="EMBL/GenBank/DDBJ databases">
        <authorList>
            <person name="Alioto T."/>
            <person name="Alioto T."/>
        </authorList>
    </citation>
    <scope>NUCLEOTIDE SEQUENCE</scope>
</reference>
<dbReference type="AlphaFoldDB" id="A0A8B6EYF1"/>
<evidence type="ECO:0000313" key="2">
    <source>
        <dbReference type="EMBL" id="VDI40628.1"/>
    </source>
</evidence>
<dbReference type="Proteomes" id="UP000596742">
    <property type="component" value="Unassembled WGS sequence"/>
</dbReference>
<feature type="compositionally biased region" description="Low complexity" evidence="1">
    <location>
        <begin position="31"/>
        <end position="45"/>
    </location>
</feature>
<gene>
    <name evidence="2" type="ORF">MGAL_10B064237</name>
</gene>
<dbReference type="SUPFAM" id="SSF52540">
    <property type="entry name" value="P-loop containing nucleoside triphosphate hydrolases"/>
    <property type="match status" value="1"/>
</dbReference>
<evidence type="ECO:0000313" key="3">
    <source>
        <dbReference type="Proteomes" id="UP000596742"/>
    </source>
</evidence>
<feature type="compositionally biased region" description="Pro residues" evidence="1">
    <location>
        <begin position="46"/>
        <end position="61"/>
    </location>
</feature>
<comment type="caution">
    <text evidence="2">The sequence shown here is derived from an EMBL/GenBank/DDBJ whole genome shotgun (WGS) entry which is preliminary data.</text>
</comment>
<name>A0A8B6EYF1_MYTGA</name>
<protein>
    <submittedName>
        <fullName evidence="2">Uncharacterized protein</fullName>
    </submittedName>
</protein>
<organism evidence="2 3">
    <name type="scientific">Mytilus galloprovincialis</name>
    <name type="common">Mediterranean mussel</name>
    <dbReference type="NCBI Taxonomy" id="29158"/>
    <lineage>
        <taxon>Eukaryota</taxon>
        <taxon>Metazoa</taxon>
        <taxon>Spiralia</taxon>
        <taxon>Lophotrochozoa</taxon>
        <taxon>Mollusca</taxon>
        <taxon>Bivalvia</taxon>
        <taxon>Autobranchia</taxon>
        <taxon>Pteriomorphia</taxon>
        <taxon>Mytilida</taxon>
        <taxon>Mytiloidea</taxon>
        <taxon>Mytilidae</taxon>
        <taxon>Mytilinae</taxon>
        <taxon>Mytilus</taxon>
    </lineage>
</organism>
<feature type="region of interest" description="Disordered" evidence="1">
    <location>
        <begin position="21"/>
        <end position="62"/>
    </location>
</feature>
<evidence type="ECO:0000256" key="1">
    <source>
        <dbReference type="SAM" id="MobiDB-lite"/>
    </source>
</evidence>
<accession>A0A8B6EYF1</accession>
<sequence>MSMIRPTCDLEFSGTDVMLRRHRNKHGANRPYPSSSHSYPPNNDAYPPPPPPPPYSPPPQPTQKLVLHHSFTMMLAGPTGSGKSFWMKSILEKAKTMIVPSPEKNIWCYNRWQPLFSEMKKTIKIILFVQGLPENLNDDSFLDSRYLSLIILAI</sequence>